<gene>
    <name evidence="1" type="ORF">MJO28_003675</name>
</gene>
<organism evidence="1 2">
    <name type="scientific">Puccinia striiformis f. sp. tritici</name>
    <dbReference type="NCBI Taxonomy" id="168172"/>
    <lineage>
        <taxon>Eukaryota</taxon>
        <taxon>Fungi</taxon>
        <taxon>Dikarya</taxon>
        <taxon>Basidiomycota</taxon>
        <taxon>Pucciniomycotina</taxon>
        <taxon>Pucciniomycetes</taxon>
        <taxon>Pucciniales</taxon>
        <taxon>Pucciniaceae</taxon>
        <taxon>Puccinia</taxon>
    </lineage>
</organism>
<comment type="caution">
    <text evidence="1">The sequence shown here is derived from an EMBL/GenBank/DDBJ whole genome shotgun (WGS) entry which is preliminary data.</text>
</comment>
<reference evidence="1 2" key="3">
    <citation type="journal article" date="2022" name="Microbiol. Spectr.">
        <title>Folding features and dynamics of 3D genome architecture in plant fungal pathogens.</title>
        <authorList>
            <person name="Xia C."/>
        </authorList>
    </citation>
    <scope>NUCLEOTIDE SEQUENCE [LARGE SCALE GENOMIC DNA]</scope>
    <source>
        <strain evidence="1 2">93-210</strain>
    </source>
</reference>
<dbReference type="EMBL" id="CM045868">
    <property type="protein sequence ID" value="KAI7956580.1"/>
    <property type="molecule type" value="Genomic_DNA"/>
</dbReference>
<proteinExistence type="predicted"/>
<dbReference type="Proteomes" id="UP001060170">
    <property type="component" value="Chromosome 4"/>
</dbReference>
<reference evidence="2" key="1">
    <citation type="journal article" date="2018" name="BMC Genomics">
        <title>Genomic insights into host adaptation between the wheat stripe rust pathogen (Puccinia striiformis f. sp. tritici) and the barley stripe rust pathogen (Puccinia striiformis f. sp. hordei).</title>
        <authorList>
            <person name="Xia C."/>
            <person name="Wang M."/>
            <person name="Yin C."/>
            <person name="Cornejo O.E."/>
            <person name="Hulbert S.H."/>
            <person name="Chen X."/>
        </authorList>
    </citation>
    <scope>NUCLEOTIDE SEQUENCE [LARGE SCALE GENOMIC DNA]</scope>
    <source>
        <strain evidence="2">93-210</strain>
    </source>
</reference>
<accession>A0ACC0EM99</accession>
<reference evidence="2" key="2">
    <citation type="journal article" date="2018" name="Mol. Plant Microbe Interact.">
        <title>Genome sequence resources for the wheat stripe rust pathogen (Puccinia striiformis f. sp. tritici) and the barley stripe rust pathogen (Puccinia striiformis f. sp. hordei).</title>
        <authorList>
            <person name="Xia C."/>
            <person name="Wang M."/>
            <person name="Yin C."/>
            <person name="Cornejo O.E."/>
            <person name="Hulbert S.H."/>
            <person name="Chen X."/>
        </authorList>
    </citation>
    <scope>NUCLEOTIDE SEQUENCE [LARGE SCALE GENOMIC DNA]</scope>
    <source>
        <strain evidence="2">93-210</strain>
    </source>
</reference>
<evidence type="ECO:0000313" key="1">
    <source>
        <dbReference type="EMBL" id="KAI7956580.1"/>
    </source>
</evidence>
<sequence length="578" mass="63072">MSFNDIFGDGPPAGLTVAASKVSAKKPATGGKIRPKHHPHVKLDSADLQKFLERYEKAAEMEGVNDRGMAMQIGNFVENFEDLVDIEEMNGYKAEDWEELKKEMIAKVLHYLNKNKIVIGTSGTVKSYYLRAFKEEDREKIHCQLFVKGLIATAVDGQVTALTEMDVICEAIKQELQLGRMMKEGEPVLGKTELKSSGTGPKGAEPVTQADLSLLTDQMRDMQLFMHRTATSAPFRQPDPVTVSSAGPSGTTLAPVAQGPYPPGPNFAQGQPAGPWNPYVPSRPRKCEYCLAEDHWRSKCPDFTVALNSGWEVVIKRLVKLGIIPTVAGKEGEVSTHVSRVAGAKWRPPVVAAEVRTIRASEAVGFGERFLPMDVDSVPKNTRAKETPLHQATNPAKKKATELAKKGLGIDHPVELTLKELAIISPLMAGELIKALRECAGPEFQEKGKSPRTADVKNAEVTPQVADLDLLPTSLVLVPLGFVWMKIANQNVWAMINSGSMINIMPTELTSAACLTLQKTSTSIRTMGGFKQEVDGLVEKQEFKVAKTKMALSFLVTKALDGILGRPFLFAFNAVLAD</sequence>
<name>A0ACC0EM99_9BASI</name>
<evidence type="ECO:0000313" key="2">
    <source>
        <dbReference type="Proteomes" id="UP001060170"/>
    </source>
</evidence>
<protein>
    <submittedName>
        <fullName evidence="1">Uncharacterized protein</fullName>
    </submittedName>
</protein>
<keyword evidence="2" id="KW-1185">Reference proteome</keyword>